<feature type="transmembrane region" description="Helical" evidence="2">
    <location>
        <begin position="14"/>
        <end position="35"/>
    </location>
</feature>
<evidence type="ECO:0000313" key="4">
    <source>
        <dbReference type="Proteomes" id="UP001157133"/>
    </source>
</evidence>
<reference evidence="3 4" key="1">
    <citation type="submission" date="2023-03" db="EMBL/GenBank/DDBJ databases">
        <title>Draft genome sequence of Thalassotalea eurytherma JCM 18482T.</title>
        <authorList>
            <person name="Sawabe T."/>
        </authorList>
    </citation>
    <scope>NUCLEOTIDE SEQUENCE [LARGE SCALE GENOMIC DNA]</scope>
    <source>
        <strain evidence="3 4">JCM 18482</strain>
    </source>
</reference>
<evidence type="ECO:0000256" key="2">
    <source>
        <dbReference type="SAM" id="Phobius"/>
    </source>
</evidence>
<dbReference type="Proteomes" id="UP001157133">
    <property type="component" value="Unassembled WGS sequence"/>
</dbReference>
<sequence>MVLVLSEVNIKGIFMKYISVILTLFFSPLSLAFLFDGKQDVQAYACEDCNEINARNIAVANAPVNNCDIFRNGSIASYCEPISKEILIPVHKTKDIYKFIVTTKIDSQNRPFVSARAFPLTSNQSAIMHSYLDFNDDLINAISEASISSSELFPKPDFIMSKSAQGAGNNDSSCDSHPTAFLSSPESKRAIRKEIRDKLSDSFNGDTALELTHEKLVNGGGISLGQGQGVINISFSYINRNLIVFRGDDFDNRLAFNVHLASDSMRDNQVVFNLELNKGWTKIDGFKYGELFGGGEIDLTGVLVSNCLIDFLTNESESDGQQPTTGGGSGSLSDPFYGLDAFNNNNSMNFCQSDKTVKTCSTTEDGSTKCASSRLTWINKCGLAN</sequence>
<keyword evidence="2" id="KW-1133">Transmembrane helix</keyword>
<keyword evidence="2" id="KW-0812">Transmembrane</keyword>
<keyword evidence="2" id="KW-0472">Membrane</keyword>
<feature type="compositionally biased region" description="Polar residues" evidence="1">
    <location>
        <begin position="164"/>
        <end position="185"/>
    </location>
</feature>
<dbReference type="EMBL" id="BSSU01000011">
    <property type="protein sequence ID" value="GLX82855.1"/>
    <property type="molecule type" value="Genomic_DNA"/>
</dbReference>
<organism evidence="3 4">
    <name type="scientific">Thalassotalea eurytherma</name>
    <dbReference type="NCBI Taxonomy" id="1144278"/>
    <lineage>
        <taxon>Bacteria</taxon>
        <taxon>Pseudomonadati</taxon>
        <taxon>Pseudomonadota</taxon>
        <taxon>Gammaproteobacteria</taxon>
        <taxon>Alteromonadales</taxon>
        <taxon>Colwelliaceae</taxon>
        <taxon>Thalassotalea</taxon>
    </lineage>
</organism>
<evidence type="ECO:0000256" key="1">
    <source>
        <dbReference type="SAM" id="MobiDB-lite"/>
    </source>
</evidence>
<name>A0ABQ6H7W8_9GAMM</name>
<evidence type="ECO:0000313" key="3">
    <source>
        <dbReference type="EMBL" id="GLX82855.1"/>
    </source>
</evidence>
<accession>A0ABQ6H7W8</accession>
<gene>
    <name evidence="3" type="ORF">theurythT_23070</name>
</gene>
<dbReference type="RefSeq" id="WP_284208241.1">
    <property type="nucleotide sequence ID" value="NZ_BSSU01000011.1"/>
</dbReference>
<comment type="caution">
    <text evidence="3">The sequence shown here is derived from an EMBL/GenBank/DDBJ whole genome shotgun (WGS) entry which is preliminary data.</text>
</comment>
<protein>
    <submittedName>
        <fullName evidence="3">Uncharacterized protein</fullName>
    </submittedName>
</protein>
<feature type="region of interest" description="Disordered" evidence="1">
    <location>
        <begin position="164"/>
        <end position="187"/>
    </location>
</feature>
<keyword evidence="4" id="KW-1185">Reference proteome</keyword>
<proteinExistence type="predicted"/>